<evidence type="ECO:0000256" key="1">
    <source>
        <dbReference type="SAM" id="Coils"/>
    </source>
</evidence>
<evidence type="ECO:0000313" key="2">
    <source>
        <dbReference type="EMBL" id="GEB04902.1"/>
    </source>
</evidence>
<protein>
    <recommendedName>
        <fullName evidence="4">Phage minor structual protein GP20</fullName>
    </recommendedName>
</protein>
<organism evidence="2 3">
    <name type="scientific">Gluconobacter roseus NBRC 3990</name>
    <dbReference type="NCBI Taxonomy" id="1307950"/>
    <lineage>
        <taxon>Bacteria</taxon>
        <taxon>Pseudomonadati</taxon>
        <taxon>Pseudomonadota</taxon>
        <taxon>Alphaproteobacteria</taxon>
        <taxon>Acetobacterales</taxon>
        <taxon>Acetobacteraceae</taxon>
        <taxon>Gluconobacter</taxon>
    </lineage>
</organism>
<dbReference type="EMBL" id="BJLY01000005">
    <property type="protein sequence ID" value="GEB04902.1"/>
    <property type="molecule type" value="Genomic_DNA"/>
</dbReference>
<feature type="coiled-coil region" evidence="1">
    <location>
        <begin position="11"/>
        <end position="45"/>
    </location>
</feature>
<dbReference type="Proteomes" id="UP000320772">
    <property type="component" value="Unassembled WGS sequence"/>
</dbReference>
<gene>
    <name evidence="2" type="ORF">GRO01_24780</name>
</gene>
<accession>A0A4Y3M6L7</accession>
<dbReference type="RefSeq" id="WP_231490034.1">
    <property type="nucleotide sequence ID" value="NZ_BAQZ01000019.1"/>
</dbReference>
<sequence>MSVDGGMMSGTDDTIEDVEALRQALNEARSEVEAVRQEMTDVVTRQETLQRSHEEALARVREDSDREVIVAALRAEAIRNGAHNPDDVVRLIDLEGINRGEDGSVVGVAEALQQARQERAYLFGEALRPGYSSGTTVGQAAPRPGGIEPFNARAVSEADYEARKWQFLAQG</sequence>
<comment type="caution">
    <text evidence="2">The sequence shown here is derived from an EMBL/GenBank/DDBJ whole genome shotgun (WGS) entry which is preliminary data.</text>
</comment>
<evidence type="ECO:0000313" key="3">
    <source>
        <dbReference type="Proteomes" id="UP000320772"/>
    </source>
</evidence>
<keyword evidence="3" id="KW-1185">Reference proteome</keyword>
<name>A0A4Y3M6L7_9PROT</name>
<dbReference type="AlphaFoldDB" id="A0A4Y3M6L7"/>
<reference evidence="2 3" key="1">
    <citation type="submission" date="2019-06" db="EMBL/GenBank/DDBJ databases">
        <title>Whole genome shotgun sequence of Gluconobacter roseus NBRC 3990.</title>
        <authorList>
            <person name="Hosoyama A."/>
            <person name="Uohara A."/>
            <person name="Ohji S."/>
            <person name="Ichikawa N."/>
        </authorList>
    </citation>
    <scope>NUCLEOTIDE SEQUENCE [LARGE SCALE GENOMIC DNA]</scope>
    <source>
        <strain evidence="2 3">NBRC 3990</strain>
    </source>
</reference>
<dbReference type="STRING" id="586239.AD943_01335"/>
<keyword evidence="1" id="KW-0175">Coiled coil</keyword>
<dbReference type="InterPro" id="IPR009636">
    <property type="entry name" value="SCAF"/>
</dbReference>
<proteinExistence type="predicted"/>
<dbReference type="Pfam" id="PF06810">
    <property type="entry name" value="Phage_scaffold"/>
    <property type="match status" value="1"/>
</dbReference>
<evidence type="ECO:0008006" key="4">
    <source>
        <dbReference type="Google" id="ProtNLM"/>
    </source>
</evidence>